<organism evidence="2 3">
    <name type="scientific">Boudabousia marimammalium</name>
    <dbReference type="NCBI Taxonomy" id="156892"/>
    <lineage>
        <taxon>Bacteria</taxon>
        <taxon>Bacillati</taxon>
        <taxon>Actinomycetota</taxon>
        <taxon>Actinomycetes</taxon>
        <taxon>Actinomycetales</taxon>
        <taxon>Actinomycetaceae</taxon>
        <taxon>Boudabousia</taxon>
    </lineage>
</organism>
<accession>A0A1Q5PP61</accession>
<dbReference type="Proteomes" id="UP000186465">
    <property type="component" value="Unassembled WGS sequence"/>
</dbReference>
<keyword evidence="1" id="KW-1133">Transmembrane helix</keyword>
<sequence length="59" mass="6312">MRPNVTGIIIWLCALLSFIGLIVAAAFGELVWLAINGAAYVASTSALNDLIRENRHGKS</sequence>
<name>A0A1Q5PP61_9ACTO</name>
<dbReference type="RefSeq" id="WP_075361543.1">
    <property type="nucleotide sequence ID" value="NZ_MPDM01000004.1"/>
</dbReference>
<dbReference type="AlphaFoldDB" id="A0A1Q5PP61"/>
<keyword evidence="3" id="KW-1185">Reference proteome</keyword>
<protein>
    <submittedName>
        <fullName evidence="2">Uncharacterized protein</fullName>
    </submittedName>
</protein>
<keyword evidence="1" id="KW-0812">Transmembrane</keyword>
<evidence type="ECO:0000256" key="1">
    <source>
        <dbReference type="SAM" id="Phobius"/>
    </source>
</evidence>
<gene>
    <name evidence="2" type="ORF">BM477_04800</name>
</gene>
<reference evidence="3" key="1">
    <citation type="submission" date="2016-11" db="EMBL/GenBank/DDBJ databases">
        <title>Actinomyces gypaetusis sp. nov. isolated from Gypaetus barbatus in Qinghai Tibet Plateau China.</title>
        <authorList>
            <person name="Meng X."/>
        </authorList>
    </citation>
    <scope>NUCLEOTIDE SEQUENCE [LARGE SCALE GENOMIC DNA]</scope>
    <source>
        <strain evidence="3">DSM 15383</strain>
    </source>
</reference>
<dbReference type="STRING" id="156892.BM477_04800"/>
<proteinExistence type="predicted"/>
<evidence type="ECO:0000313" key="3">
    <source>
        <dbReference type="Proteomes" id="UP000186465"/>
    </source>
</evidence>
<evidence type="ECO:0000313" key="2">
    <source>
        <dbReference type="EMBL" id="OKL49303.1"/>
    </source>
</evidence>
<keyword evidence="1" id="KW-0472">Membrane</keyword>
<feature type="transmembrane region" description="Helical" evidence="1">
    <location>
        <begin position="7"/>
        <end position="27"/>
    </location>
</feature>
<comment type="caution">
    <text evidence="2">The sequence shown here is derived from an EMBL/GenBank/DDBJ whole genome shotgun (WGS) entry which is preliminary data.</text>
</comment>
<dbReference type="EMBL" id="MPDM01000004">
    <property type="protein sequence ID" value="OKL49303.1"/>
    <property type="molecule type" value="Genomic_DNA"/>
</dbReference>